<accession>A0A0N4YL63</accession>
<reference evidence="9 10" key="2">
    <citation type="submission" date="2018-11" db="EMBL/GenBank/DDBJ databases">
        <authorList>
            <consortium name="Pathogen Informatics"/>
        </authorList>
    </citation>
    <scope>NUCLEOTIDE SEQUENCE [LARGE SCALE GENOMIC DNA]</scope>
</reference>
<dbReference type="AlphaFoldDB" id="A0A0N4YL63"/>
<dbReference type="SMART" id="SM00409">
    <property type="entry name" value="IG"/>
    <property type="match status" value="1"/>
</dbReference>
<evidence type="ECO:0000313" key="9">
    <source>
        <dbReference type="EMBL" id="VDL81541.1"/>
    </source>
</evidence>
<evidence type="ECO:0000313" key="10">
    <source>
        <dbReference type="Proteomes" id="UP000271162"/>
    </source>
</evidence>
<feature type="compositionally biased region" description="Basic and acidic residues" evidence="7">
    <location>
        <begin position="144"/>
        <end position="163"/>
    </location>
</feature>
<dbReference type="GO" id="GO:0004672">
    <property type="term" value="F:protein kinase activity"/>
    <property type="evidence" value="ECO:0007669"/>
    <property type="project" value="TreeGrafter"/>
</dbReference>
<dbReference type="OMA" id="ANQYEMP"/>
<proteinExistence type="inferred from homology"/>
<keyword evidence="4" id="KW-0677">Repeat</keyword>
<dbReference type="Gene3D" id="2.60.40.10">
    <property type="entry name" value="Immunoglobulins"/>
    <property type="match status" value="2"/>
</dbReference>
<evidence type="ECO:0000256" key="4">
    <source>
        <dbReference type="ARBA" id="ARBA00022737"/>
    </source>
</evidence>
<protein>
    <submittedName>
        <fullName evidence="11">Immunoglobulin I-set domain protein</fullName>
    </submittedName>
</protein>
<evidence type="ECO:0000256" key="6">
    <source>
        <dbReference type="ARBA" id="ARBA00023319"/>
    </source>
</evidence>
<dbReference type="InterPro" id="IPR013098">
    <property type="entry name" value="Ig_I-set"/>
</dbReference>
<feature type="domain" description="Ig-like" evidence="8">
    <location>
        <begin position="112"/>
        <end position="149"/>
    </location>
</feature>
<dbReference type="PANTHER" id="PTHR47633">
    <property type="entry name" value="IMMUNOGLOBULIN"/>
    <property type="match status" value="1"/>
</dbReference>
<dbReference type="PROSITE" id="PS50835">
    <property type="entry name" value="IG_LIKE"/>
    <property type="match status" value="2"/>
</dbReference>
<evidence type="ECO:0000256" key="3">
    <source>
        <dbReference type="ARBA" id="ARBA00022490"/>
    </source>
</evidence>
<evidence type="ECO:0000256" key="7">
    <source>
        <dbReference type="SAM" id="MobiDB-lite"/>
    </source>
</evidence>
<dbReference type="Proteomes" id="UP000271162">
    <property type="component" value="Unassembled WGS sequence"/>
</dbReference>
<dbReference type="SUPFAM" id="SSF48726">
    <property type="entry name" value="Immunoglobulin"/>
    <property type="match status" value="2"/>
</dbReference>
<feature type="domain" description="Ig-like" evidence="8">
    <location>
        <begin position="5"/>
        <end position="94"/>
    </location>
</feature>
<comment type="similarity">
    <text evidence="2">Belongs to the protein kinase superfamily. CAMK Ser/Thr protein kinase family.</text>
</comment>
<dbReference type="InterPro" id="IPR036179">
    <property type="entry name" value="Ig-like_dom_sf"/>
</dbReference>
<sequence length="209" mass="23242">MGSAPKFVIPLEDQTVTVGSTIDLECKVTGEPMPQVKWSKDGGPIWEDSRYEWDIDEAKGVYHLRITSATVNDEGTYRAVATNESGSATTKSFTRIDDGLLSAQLPQKSTPPRFTIKLGDARAVEGQPLRFECKVEGSPLPELTWHKDGAQAPRDFDRRSADRDQFDANKVPKVVEPLENVKVITVAAHVLRNPSNFQFALNLHDFRFG</sequence>
<keyword evidence="3" id="KW-0963">Cytoplasm</keyword>
<comment type="subcellular location">
    <subcellularLocation>
        <location evidence="1">Cytoplasm</location>
        <location evidence="1">Myofibril</location>
        <location evidence="1">Sarcomere</location>
    </subcellularLocation>
</comment>
<dbReference type="FunFam" id="2.60.40.10:FF:000345">
    <property type="entry name" value="Muscle M-line assembly protein unc-89"/>
    <property type="match status" value="1"/>
</dbReference>
<dbReference type="STRING" id="27835.A0A0N4YL63"/>
<dbReference type="InterPro" id="IPR003598">
    <property type="entry name" value="Ig_sub2"/>
</dbReference>
<dbReference type="SMART" id="SM00408">
    <property type="entry name" value="IGc2"/>
    <property type="match status" value="1"/>
</dbReference>
<dbReference type="InterPro" id="IPR007110">
    <property type="entry name" value="Ig-like_dom"/>
</dbReference>
<evidence type="ECO:0000313" key="11">
    <source>
        <dbReference type="WBParaSite" id="NBR_0001782001-mRNA-1"/>
    </source>
</evidence>
<dbReference type="Pfam" id="PF07679">
    <property type="entry name" value="I-set"/>
    <property type="match status" value="2"/>
</dbReference>
<gene>
    <name evidence="9" type="ORF">NBR_LOCUS17821</name>
</gene>
<keyword evidence="6" id="KW-0393">Immunoglobulin domain</keyword>
<dbReference type="InterPro" id="IPR003599">
    <property type="entry name" value="Ig_sub"/>
</dbReference>
<keyword evidence="10" id="KW-1185">Reference proteome</keyword>
<dbReference type="GO" id="GO:0030017">
    <property type="term" value="C:sarcomere"/>
    <property type="evidence" value="ECO:0007669"/>
    <property type="project" value="UniProtKB-SubCell"/>
</dbReference>
<evidence type="ECO:0000256" key="2">
    <source>
        <dbReference type="ARBA" id="ARBA00006692"/>
    </source>
</evidence>
<dbReference type="WBParaSite" id="NBR_0001782001-mRNA-1">
    <property type="protein sequence ID" value="NBR_0001782001-mRNA-1"/>
    <property type="gene ID" value="NBR_0001782001"/>
</dbReference>
<reference evidence="11" key="1">
    <citation type="submission" date="2017-02" db="UniProtKB">
        <authorList>
            <consortium name="WormBaseParasite"/>
        </authorList>
    </citation>
    <scope>IDENTIFICATION</scope>
</reference>
<keyword evidence="5" id="KW-1015">Disulfide bond</keyword>
<evidence type="ECO:0000256" key="5">
    <source>
        <dbReference type="ARBA" id="ARBA00023157"/>
    </source>
</evidence>
<dbReference type="EMBL" id="UYSL01022990">
    <property type="protein sequence ID" value="VDL81541.1"/>
    <property type="molecule type" value="Genomic_DNA"/>
</dbReference>
<name>A0A0N4YL63_NIPBR</name>
<dbReference type="PANTHER" id="PTHR47633:SF16">
    <property type="entry name" value="CAVP-TARGET PROTEIN-LIKE"/>
    <property type="match status" value="1"/>
</dbReference>
<feature type="region of interest" description="Disordered" evidence="7">
    <location>
        <begin position="142"/>
        <end position="163"/>
    </location>
</feature>
<organism evidence="11">
    <name type="scientific">Nippostrongylus brasiliensis</name>
    <name type="common">Rat hookworm</name>
    <dbReference type="NCBI Taxonomy" id="27835"/>
    <lineage>
        <taxon>Eukaryota</taxon>
        <taxon>Metazoa</taxon>
        <taxon>Ecdysozoa</taxon>
        <taxon>Nematoda</taxon>
        <taxon>Chromadorea</taxon>
        <taxon>Rhabditida</taxon>
        <taxon>Rhabditina</taxon>
        <taxon>Rhabditomorpha</taxon>
        <taxon>Strongyloidea</taxon>
        <taxon>Heligmosomidae</taxon>
        <taxon>Nippostrongylus</taxon>
    </lineage>
</organism>
<dbReference type="InterPro" id="IPR013783">
    <property type="entry name" value="Ig-like_fold"/>
</dbReference>
<evidence type="ECO:0000256" key="1">
    <source>
        <dbReference type="ARBA" id="ARBA00004204"/>
    </source>
</evidence>
<evidence type="ECO:0000259" key="8">
    <source>
        <dbReference type="PROSITE" id="PS50835"/>
    </source>
</evidence>